<name>A0A450XL24_9GAMM</name>
<evidence type="ECO:0000313" key="1">
    <source>
        <dbReference type="EMBL" id="VFK30030.1"/>
    </source>
</evidence>
<sequence>MSHRHIRRVGIHFDTKFFAESMCSIIKHGRNHQDAVGLPSMPIFIKALIKVLIKANLAFKNIHIRFVHDLSSQAINRPFLIVTSSSI</sequence>
<accession>A0A450XL24</accession>
<proteinExistence type="predicted"/>
<organism evidence="1">
    <name type="scientific">Candidatus Kentrum sp. MB</name>
    <dbReference type="NCBI Taxonomy" id="2138164"/>
    <lineage>
        <taxon>Bacteria</taxon>
        <taxon>Pseudomonadati</taxon>
        <taxon>Pseudomonadota</taxon>
        <taxon>Gammaproteobacteria</taxon>
        <taxon>Candidatus Kentrum</taxon>
    </lineage>
</organism>
<dbReference type="AlphaFoldDB" id="A0A450XL24"/>
<protein>
    <submittedName>
        <fullName evidence="1">Uncharacterized protein</fullName>
    </submittedName>
</protein>
<reference evidence="1" key="1">
    <citation type="submission" date="2019-02" db="EMBL/GenBank/DDBJ databases">
        <authorList>
            <person name="Gruber-Vodicka R. H."/>
            <person name="Seah K. B. B."/>
        </authorList>
    </citation>
    <scope>NUCLEOTIDE SEQUENCE</scope>
    <source>
        <strain evidence="1">BECK_BZ199</strain>
    </source>
</reference>
<gene>
    <name evidence="1" type="ORF">BECKMB1821I_GA0114274_101320</name>
</gene>
<dbReference type="EMBL" id="CAADFQ010000013">
    <property type="protein sequence ID" value="VFK30030.1"/>
    <property type="molecule type" value="Genomic_DNA"/>
</dbReference>